<dbReference type="Gene3D" id="3.10.129.10">
    <property type="entry name" value="Hotdog Thioesterase"/>
    <property type="match status" value="1"/>
</dbReference>
<evidence type="ECO:0000256" key="2">
    <source>
        <dbReference type="ARBA" id="ARBA00022801"/>
    </source>
</evidence>
<gene>
    <name evidence="4" type="ORF">KCQ71_20205</name>
</gene>
<evidence type="ECO:0000313" key="4">
    <source>
        <dbReference type="EMBL" id="MBZ2198486.1"/>
    </source>
</evidence>
<feature type="domain" description="Thioesterase" evidence="3">
    <location>
        <begin position="78"/>
        <end position="155"/>
    </location>
</feature>
<reference evidence="4 5" key="1">
    <citation type="submission" date="2021-04" db="EMBL/GenBank/DDBJ databases">
        <title>Ruania sp. nov., isolated from sandy soil of mangrove forest.</title>
        <authorList>
            <person name="Ge X."/>
            <person name="Huang R."/>
            <person name="Liu W."/>
        </authorList>
    </citation>
    <scope>NUCLEOTIDE SEQUENCE [LARGE SCALE GENOMIC DNA]</scope>
    <source>
        <strain evidence="4 5">N2-46</strain>
    </source>
</reference>
<evidence type="ECO:0000313" key="5">
    <source>
        <dbReference type="Proteomes" id="UP000826651"/>
    </source>
</evidence>
<dbReference type="EMBL" id="JAGSHT010000020">
    <property type="protein sequence ID" value="MBZ2198486.1"/>
    <property type="molecule type" value="Genomic_DNA"/>
</dbReference>
<dbReference type="RefSeq" id="WP_223409351.1">
    <property type="nucleotide sequence ID" value="NZ_JAGSHT010000020.1"/>
</dbReference>
<accession>A0ABS7SDQ3</accession>
<proteinExistence type="inferred from homology"/>
<comment type="caution">
    <text evidence="4">The sequence shown here is derived from an EMBL/GenBank/DDBJ whole genome shotgun (WGS) entry which is preliminary data.</text>
</comment>
<dbReference type="InterPro" id="IPR003736">
    <property type="entry name" value="PAAI_dom"/>
</dbReference>
<dbReference type="Pfam" id="PF03061">
    <property type="entry name" value="4HBT"/>
    <property type="match status" value="1"/>
</dbReference>
<evidence type="ECO:0000256" key="1">
    <source>
        <dbReference type="ARBA" id="ARBA00008324"/>
    </source>
</evidence>
<dbReference type="CDD" id="cd03443">
    <property type="entry name" value="PaaI_thioesterase"/>
    <property type="match status" value="1"/>
</dbReference>
<keyword evidence="5" id="KW-1185">Reference proteome</keyword>
<dbReference type="PANTHER" id="PTHR21660:SF1">
    <property type="entry name" value="ACYL-COENZYME A THIOESTERASE 13"/>
    <property type="match status" value="1"/>
</dbReference>
<dbReference type="SUPFAM" id="SSF54637">
    <property type="entry name" value="Thioesterase/thiol ester dehydrase-isomerase"/>
    <property type="match status" value="1"/>
</dbReference>
<keyword evidence="2" id="KW-0378">Hydrolase</keyword>
<comment type="similarity">
    <text evidence="1">Belongs to the thioesterase PaaI family.</text>
</comment>
<protein>
    <submittedName>
        <fullName evidence="4">PaaI family thioesterase</fullName>
    </submittedName>
</protein>
<evidence type="ECO:0000259" key="3">
    <source>
        <dbReference type="Pfam" id="PF03061"/>
    </source>
</evidence>
<dbReference type="InterPro" id="IPR039298">
    <property type="entry name" value="ACOT13"/>
</dbReference>
<dbReference type="InterPro" id="IPR006683">
    <property type="entry name" value="Thioestr_dom"/>
</dbReference>
<name>A0ABS7SDQ3_9MICO</name>
<dbReference type="InterPro" id="IPR029069">
    <property type="entry name" value="HotDog_dom_sf"/>
</dbReference>
<dbReference type="Proteomes" id="UP000826651">
    <property type="component" value="Unassembled WGS sequence"/>
</dbReference>
<dbReference type="NCBIfam" id="TIGR00369">
    <property type="entry name" value="unchar_dom_1"/>
    <property type="match status" value="1"/>
</dbReference>
<sequence length="167" mass="17351">MTAEADADRTRTLHYRDPLPHVAGSFERTGLEQLQAVIDGTVPAPPIAAHVGMDFVSVSEGDVVLTGIPDDSHYNPIGSVHAGFAATLLDSACGCAVHSTLPAGVGYTTLEIKISLLRPISAETGPVTVHGWVTKPGRRAAFAEADLRDAQGRVLATASSSCLIIAP</sequence>
<organism evidence="4 5">
    <name type="scientific">Occultella gossypii</name>
    <dbReference type="NCBI Taxonomy" id="2800820"/>
    <lineage>
        <taxon>Bacteria</taxon>
        <taxon>Bacillati</taxon>
        <taxon>Actinomycetota</taxon>
        <taxon>Actinomycetes</taxon>
        <taxon>Micrococcales</taxon>
        <taxon>Ruaniaceae</taxon>
        <taxon>Occultella</taxon>
    </lineage>
</organism>
<dbReference type="PANTHER" id="PTHR21660">
    <property type="entry name" value="THIOESTERASE SUPERFAMILY MEMBER-RELATED"/>
    <property type="match status" value="1"/>
</dbReference>